<name>A0A7G9YPP7_9EURY</name>
<accession>A0A7G9YPP7</accession>
<sequence>MVIGAPESSWIIDRGADKWNGDEVDAIKSFVAKGGGLLIVGHHLINAEHFNILTSNFSIHFLDDCVDDVTVVDLEKHIMTEGVKEIELGSLWCEFGGNYLGPVFTRAQY</sequence>
<organism evidence="1">
    <name type="scientific">Candidatus Methanogaster sp. ANME-2c ERB4</name>
    <dbReference type="NCBI Taxonomy" id="2759911"/>
    <lineage>
        <taxon>Archaea</taxon>
        <taxon>Methanobacteriati</taxon>
        <taxon>Methanobacteriota</taxon>
        <taxon>Stenosarchaea group</taxon>
        <taxon>Methanomicrobia</taxon>
        <taxon>Methanosarcinales</taxon>
        <taxon>ANME-2 cluster</taxon>
        <taxon>Candidatus Methanogasteraceae</taxon>
        <taxon>Candidatus Methanogaster</taxon>
    </lineage>
</organism>
<dbReference type="EMBL" id="MT631401">
    <property type="protein sequence ID" value="QNO49981.1"/>
    <property type="molecule type" value="Genomic_DNA"/>
</dbReference>
<evidence type="ECO:0000313" key="1">
    <source>
        <dbReference type="EMBL" id="QNO49981.1"/>
    </source>
</evidence>
<dbReference type="AlphaFoldDB" id="A0A7G9YPP7"/>
<gene>
    <name evidence="1" type="ORF">CAGMOKBG_00001</name>
</gene>
<proteinExistence type="predicted"/>
<protein>
    <submittedName>
        <fullName evidence="1">Uncharacterized protein</fullName>
    </submittedName>
</protein>
<reference evidence="1" key="1">
    <citation type="submission" date="2020-06" db="EMBL/GenBank/DDBJ databases">
        <title>Unique genomic features of the anaerobic methanotrophic archaea.</title>
        <authorList>
            <person name="Chadwick G.L."/>
            <person name="Skennerton C.T."/>
            <person name="Laso-Perez R."/>
            <person name="Leu A.O."/>
            <person name="Speth D.R."/>
            <person name="Yu H."/>
            <person name="Morgan-Lang C."/>
            <person name="Hatzenpichler R."/>
            <person name="Goudeau D."/>
            <person name="Malmstrom R."/>
            <person name="Brazelton W.J."/>
            <person name="Woyke T."/>
            <person name="Hallam S.J."/>
            <person name="Tyson G.W."/>
            <person name="Wegener G."/>
            <person name="Boetius A."/>
            <person name="Orphan V."/>
        </authorList>
    </citation>
    <scope>NUCLEOTIDE SEQUENCE</scope>
</reference>